<proteinExistence type="predicted"/>
<accession>A0ABS8Y8X1</accession>
<evidence type="ECO:0000259" key="2">
    <source>
        <dbReference type="Pfam" id="PF12695"/>
    </source>
</evidence>
<evidence type="ECO:0000313" key="4">
    <source>
        <dbReference type="Proteomes" id="UP001199916"/>
    </source>
</evidence>
<keyword evidence="1" id="KW-1133">Transmembrane helix</keyword>
<dbReference type="RefSeq" id="WP_233695309.1">
    <property type="nucleotide sequence ID" value="NZ_JAJNBZ010000001.1"/>
</dbReference>
<dbReference type="SUPFAM" id="SSF53474">
    <property type="entry name" value="alpha/beta-Hydrolases"/>
    <property type="match status" value="1"/>
</dbReference>
<organism evidence="3 4">
    <name type="scientific">Paenibacillus profundus</name>
    <dbReference type="NCBI Taxonomy" id="1173085"/>
    <lineage>
        <taxon>Bacteria</taxon>
        <taxon>Bacillati</taxon>
        <taxon>Bacillota</taxon>
        <taxon>Bacilli</taxon>
        <taxon>Bacillales</taxon>
        <taxon>Paenibacillaceae</taxon>
        <taxon>Paenibacillus</taxon>
    </lineage>
</organism>
<keyword evidence="4" id="KW-1185">Reference proteome</keyword>
<protein>
    <submittedName>
        <fullName evidence="3">Alpha/beta hydrolase</fullName>
    </submittedName>
</protein>
<dbReference type="GO" id="GO:0016787">
    <property type="term" value="F:hydrolase activity"/>
    <property type="evidence" value="ECO:0007669"/>
    <property type="project" value="UniProtKB-KW"/>
</dbReference>
<gene>
    <name evidence="3" type="ORF">LQV63_00385</name>
</gene>
<keyword evidence="1" id="KW-0812">Transmembrane</keyword>
<feature type="transmembrane region" description="Helical" evidence="1">
    <location>
        <begin position="17"/>
        <end position="37"/>
    </location>
</feature>
<dbReference type="Pfam" id="PF12695">
    <property type="entry name" value="Abhydrolase_5"/>
    <property type="match status" value="1"/>
</dbReference>
<dbReference type="EMBL" id="JAJNBZ010000001">
    <property type="protein sequence ID" value="MCE5167776.1"/>
    <property type="molecule type" value="Genomic_DNA"/>
</dbReference>
<keyword evidence="3" id="KW-0378">Hydrolase</keyword>
<comment type="caution">
    <text evidence="3">The sequence shown here is derived from an EMBL/GenBank/DDBJ whole genome shotgun (WGS) entry which is preliminary data.</text>
</comment>
<dbReference type="Proteomes" id="UP001199916">
    <property type="component" value="Unassembled WGS sequence"/>
</dbReference>
<name>A0ABS8Y8X1_9BACL</name>
<dbReference type="InterPro" id="IPR029059">
    <property type="entry name" value="AB_hydrolase_5"/>
</dbReference>
<evidence type="ECO:0000313" key="3">
    <source>
        <dbReference type="EMBL" id="MCE5167776.1"/>
    </source>
</evidence>
<evidence type="ECO:0000256" key="1">
    <source>
        <dbReference type="SAM" id="Phobius"/>
    </source>
</evidence>
<keyword evidence="1" id="KW-0472">Membrane</keyword>
<feature type="domain" description="Alpha/beta hydrolase fold-5" evidence="2">
    <location>
        <begin position="77"/>
        <end position="240"/>
    </location>
</feature>
<dbReference type="InterPro" id="IPR029058">
    <property type="entry name" value="AB_hydrolase_fold"/>
</dbReference>
<sequence>MPSEKNLRTPRKKKRKWILWTFIALVIAVAAGIYGFLRPYPAGSKADQASISTENVKVYAEDGLFAFETVRTPIANLILYPGGLVEPESYAVLARGLAERKVNTYILKMPLNLAVLDSDGAERVLPKLDKYARQVRTIVGGHSLGGTMGAEFAKKHPDAVQGLILLASYANSDISNSNIPVLSIYGSKDGVLNLERYMKNKKYLPEILTEHVIQGANHAQFGDYGNQKKDYAASISDDHQIRETVDVIVSWLTSLPSQ</sequence>
<reference evidence="3 4" key="1">
    <citation type="submission" date="2021-11" db="EMBL/GenBank/DDBJ databases">
        <title>Draft genome sequence of Paenibacillus profundus YoMME, a new Gram-positive bacteria with exoelectrogenic properties.</title>
        <authorList>
            <person name="Hubenova Y."/>
            <person name="Hubenova E."/>
            <person name="Manasiev Y."/>
            <person name="Peykov S."/>
            <person name="Mitov M."/>
        </authorList>
    </citation>
    <scope>NUCLEOTIDE SEQUENCE [LARGE SCALE GENOMIC DNA]</scope>
    <source>
        <strain evidence="3 4">YoMME</strain>
    </source>
</reference>
<dbReference type="Gene3D" id="3.40.50.1820">
    <property type="entry name" value="alpha/beta hydrolase"/>
    <property type="match status" value="1"/>
</dbReference>